<sequence>MSLLISADELAESIRHGEKLTILACLWRPGEGASERQFKGDHIPNSLFCDPARHLAMAPSSRQGRNPLPSRQTLRLAFHELGLDLAHQIVVYDDNKSLMAARAWWVLTWAGVPGVKMLDGGYQAWLQSGRQGAGGPGNLAHRNQLVPNPGQLPTVTMDDMYALPDDVVVIDARERNRFIGRKERLDLKAGHIPGAVNLPLEELVHPNGTFLPAAELRQKFEHVGVEDPAKVVVYSGSGLHSAATIFAMHHCGLPGAAHYVGGWSQWCATPTNAVQRSL</sequence>
<evidence type="ECO:0000313" key="5">
    <source>
        <dbReference type="Proteomes" id="UP000269019"/>
    </source>
</evidence>
<dbReference type="PANTHER" id="PTHR11364">
    <property type="entry name" value="THIOSULFATE SULFERTANSFERASE"/>
    <property type="match status" value="1"/>
</dbReference>
<dbReference type="SUPFAM" id="SSF52821">
    <property type="entry name" value="Rhodanese/Cell cycle control phosphatase"/>
    <property type="match status" value="2"/>
</dbReference>
<dbReference type="KEGG" id="ccho:CCHOA_01080"/>
<dbReference type="CDD" id="cd01448">
    <property type="entry name" value="TST_Repeat_1"/>
    <property type="match status" value="1"/>
</dbReference>
<dbReference type="RefSeq" id="WP_123925858.1">
    <property type="nucleotide sequence ID" value="NZ_CP033896.1"/>
</dbReference>
<dbReference type="Pfam" id="PF00581">
    <property type="entry name" value="Rhodanese"/>
    <property type="match status" value="2"/>
</dbReference>
<keyword evidence="2" id="KW-0677">Repeat</keyword>
<name>A0A3G6J9D8_9CORY</name>
<feature type="domain" description="Rhodanese" evidence="3">
    <location>
        <begin position="16"/>
        <end position="134"/>
    </location>
</feature>
<feature type="domain" description="Rhodanese" evidence="3">
    <location>
        <begin position="163"/>
        <end position="275"/>
    </location>
</feature>
<organism evidence="4 5">
    <name type="scientific">Corynebacterium choanae</name>
    <dbReference type="NCBI Taxonomy" id="1862358"/>
    <lineage>
        <taxon>Bacteria</taxon>
        <taxon>Bacillati</taxon>
        <taxon>Actinomycetota</taxon>
        <taxon>Actinomycetes</taxon>
        <taxon>Mycobacteriales</taxon>
        <taxon>Corynebacteriaceae</taxon>
        <taxon>Corynebacterium</taxon>
    </lineage>
</organism>
<protein>
    <submittedName>
        <fullName evidence="4">3-mercaptopyruvate sulfurtransferase</fullName>
        <ecNumber evidence="4">2.8.1.2</ecNumber>
    </submittedName>
</protein>
<dbReference type="InterPro" id="IPR036873">
    <property type="entry name" value="Rhodanese-like_dom_sf"/>
</dbReference>
<dbReference type="OrthoDB" id="9770030at2"/>
<keyword evidence="5" id="KW-1185">Reference proteome</keyword>
<dbReference type="EMBL" id="CP033896">
    <property type="protein sequence ID" value="AZA12644.1"/>
    <property type="molecule type" value="Genomic_DNA"/>
</dbReference>
<dbReference type="Proteomes" id="UP000269019">
    <property type="component" value="Chromosome"/>
</dbReference>
<dbReference type="GO" id="GO:0004792">
    <property type="term" value="F:thiosulfate-cyanide sulfurtransferase activity"/>
    <property type="evidence" value="ECO:0007669"/>
    <property type="project" value="TreeGrafter"/>
</dbReference>
<dbReference type="InterPro" id="IPR001763">
    <property type="entry name" value="Rhodanese-like_dom"/>
</dbReference>
<proteinExistence type="predicted"/>
<evidence type="ECO:0000256" key="1">
    <source>
        <dbReference type="ARBA" id="ARBA00022679"/>
    </source>
</evidence>
<evidence type="ECO:0000256" key="2">
    <source>
        <dbReference type="ARBA" id="ARBA00022737"/>
    </source>
</evidence>
<dbReference type="CDD" id="cd01449">
    <property type="entry name" value="TST_Repeat_2"/>
    <property type="match status" value="1"/>
</dbReference>
<dbReference type="GO" id="GO:0016784">
    <property type="term" value="F:3-mercaptopyruvate sulfurtransferase activity"/>
    <property type="evidence" value="ECO:0007669"/>
    <property type="project" value="UniProtKB-EC"/>
</dbReference>
<dbReference type="InterPro" id="IPR045078">
    <property type="entry name" value="TST/MPST-like"/>
</dbReference>
<dbReference type="SMART" id="SM00450">
    <property type="entry name" value="RHOD"/>
    <property type="match status" value="2"/>
</dbReference>
<accession>A0A3G6J9D8</accession>
<keyword evidence="1 4" id="KW-0808">Transferase</keyword>
<dbReference type="AlphaFoldDB" id="A0A3G6J9D8"/>
<keyword evidence="4" id="KW-0670">Pyruvate</keyword>
<dbReference type="PANTHER" id="PTHR11364:SF27">
    <property type="entry name" value="SULFURTRANSFERASE"/>
    <property type="match status" value="1"/>
</dbReference>
<reference evidence="4 5" key="1">
    <citation type="submission" date="2018-11" db="EMBL/GenBank/DDBJ databases">
        <authorList>
            <person name="Kleinhagauer T."/>
            <person name="Glaeser S.P."/>
            <person name="Spergser J."/>
            <person name="Ruckert C."/>
            <person name="Kaempfer P."/>
            <person name="Busse H.-J."/>
        </authorList>
    </citation>
    <scope>NUCLEOTIDE SEQUENCE [LARGE SCALE GENOMIC DNA]</scope>
    <source>
        <strain evidence="4 5">200CH</strain>
    </source>
</reference>
<dbReference type="PROSITE" id="PS50206">
    <property type="entry name" value="RHODANESE_3"/>
    <property type="match status" value="2"/>
</dbReference>
<dbReference type="EC" id="2.8.1.2" evidence="4"/>
<dbReference type="Gene3D" id="3.40.250.10">
    <property type="entry name" value="Rhodanese-like domain"/>
    <property type="match status" value="2"/>
</dbReference>
<evidence type="ECO:0000313" key="4">
    <source>
        <dbReference type="EMBL" id="AZA12644.1"/>
    </source>
</evidence>
<gene>
    <name evidence="4" type="primary">sseA1</name>
    <name evidence="4" type="ORF">CCHOA_01080</name>
</gene>
<evidence type="ECO:0000259" key="3">
    <source>
        <dbReference type="PROSITE" id="PS50206"/>
    </source>
</evidence>